<evidence type="ECO:0000256" key="5">
    <source>
        <dbReference type="ARBA" id="ARBA00023315"/>
    </source>
</evidence>
<name>A0A4R1F4P6_9GAMM</name>
<dbReference type="Gene3D" id="3.40.630.30">
    <property type="match status" value="1"/>
</dbReference>
<dbReference type="PANTHER" id="PTHR37323:SF1">
    <property type="entry name" value="L-ORNITHINE N(ALPHA)-ACYLTRANSFERASE"/>
    <property type="match status" value="1"/>
</dbReference>
<dbReference type="SUPFAM" id="SSF55729">
    <property type="entry name" value="Acyl-CoA N-acyltransferases (Nat)"/>
    <property type="match status" value="1"/>
</dbReference>
<evidence type="ECO:0000256" key="1">
    <source>
        <dbReference type="ARBA" id="ARBA00005189"/>
    </source>
</evidence>
<dbReference type="RefSeq" id="WP_131904914.1">
    <property type="nucleotide sequence ID" value="NZ_BAAAFU010000008.1"/>
</dbReference>
<keyword evidence="2" id="KW-0444">Lipid biosynthesis</keyword>
<evidence type="ECO:0000256" key="7">
    <source>
        <dbReference type="ARBA" id="ARBA00039058"/>
    </source>
</evidence>
<comment type="function">
    <text evidence="9">Catalyzes the first step in the biosynthesis of ornithine lipids, which are phosphorus-free membrane lipids. Catalyzes the 3-hydroxyacyl-acyl carrier protein-dependent acylation of ornithine to form lyso-ornithine lipid (LOL).</text>
</comment>
<dbReference type="OrthoDB" id="1113830at2"/>
<evidence type="ECO:0000313" key="12">
    <source>
        <dbReference type="EMBL" id="TCJ89276.1"/>
    </source>
</evidence>
<feature type="domain" description="Phospholipid/glycerol acyltransferase" evidence="11">
    <location>
        <begin position="80"/>
        <end position="198"/>
    </location>
</feature>
<dbReference type="InterPro" id="IPR052351">
    <property type="entry name" value="Ornithine_N-alpha-AT"/>
</dbReference>
<comment type="caution">
    <text evidence="12">The sequence shown here is derived from an EMBL/GenBank/DDBJ whole genome shotgun (WGS) entry which is preliminary data.</text>
</comment>
<proteinExistence type="inferred from homology"/>
<dbReference type="InterPro" id="IPR016181">
    <property type="entry name" value="Acyl_CoA_acyltransferase"/>
</dbReference>
<keyword evidence="4" id="KW-0443">Lipid metabolism</keyword>
<keyword evidence="3" id="KW-0808">Transferase</keyword>
<dbReference type="Proteomes" id="UP000294887">
    <property type="component" value="Unassembled WGS sequence"/>
</dbReference>
<dbReference type="SUPFAM" id="SSF69593">
    <property type="entry name" value="Glycerol-3-phosphate (1)-acyltransferase"/>
    <property type="match status" value="1"/>
</dbReference>
<dbReference type="EMBL" id="SMFQ01000002">
    <property type="protein sequence ID" value="TCJ89276.1"/>
    <property type="molecule type" value="Genomic_DNA"/>
</dbReference>
<accession>A0A4R1F4P6</accession>
<dbReference type="Pfam" id="PF19576">
    <property type="entry name" value="Acyltransf_2"/>
    <property type="match status" value="1"/>
</dbReference>
<evidence type="ECO:0000256" key="3">
    <source>
        <dbReference type="ARBA" id="ARBA00022679"/>
    </source>
</evidence>
<protein>
    <recommendedName>
        <fullName evidence="8">L-ornithine N(alpha)-acyltransferase</fullName>
        <ecNumber evidence="7">2.3.2.30</ecNumber>
    </recommendedName>
</protein>
<evidence type="ECO:0000313" key="13">
    <source>
        <dbReference type="Proteomes" id="UP000294887"/>
    </source>
</evidence>
<comment type="similarity">
    <text evidence="6">Belongs to the acetyltransferase family. OlsB subfamily.</text>
</comment>
<comment type="pathway">
    <text evidence="1">Lipid metabolism.</text>
</comment>
<evidence type="ECO:0000256" key="9">
    <source>
        <dbReference type="ARBA" id="ARBA00045724"/>
    </source>
</evidence>
<evidence type="ECO:0000259" key="11">
    <source>
        <dbReference type="SMART" id="SM00563"/>
    </source>
</evidence>
<organism evidence="12 13">
    <name type="scientific">Cocleimonas flava</name>
    <dbReference type="NCBI Taxonomy" id="634765"/>
    <lineage>
        <taxon>Bacteria</taxon>
        <taxon>Pseudomonadati</taxon>
        <taxon>Pseudomonadota</taxon>
        <taxon>Gammaproteobacteria</taxon>
        <taxon>Thiotrichales</taxon>
        <taxon>Thiotrichaceae</taxon>
        <taxon>Cocleimonas</taxon>
    </lineage>
</organism>
<dbReference type="CDD" id="cd07986">
    <property type="entry name" value="LPLAT_ACT14924-like"/>
    <property type="match status" value="1"/>
</dbReference>
<dbReference type="InterPro" id="IPR002123">
    <property type="entry name" value="Plipid/glycerol_acylTrfase"/>
</dbReference>
<reference evidence="12 13" key="1">
    <citation type="submission" date="2019-03" db="EMBL/GenBank/DDBJ databases">
        <title>Genomic Encyclopedia of Type Strains, Phase IV (KMG-IV): sequencing the most valuable type-strain genomes for metagenomic binning, comparative biology and taxonomic classification.</title>
        <authorList>
            <person name="Goeker M."/>
        </authorList>
    </citation>
    <scope>NUCLEOTIDE SEQUENCE [LARGE SCALE GENOMIC DNA]</scope>
    <source>
        <strain evidence="12 13">DSM 24830</strain>
    </source>
</reference>
<evidence type="ECO:0000256" key="2">
    <source>
        <dbReference type="ARBA" id="ARBA00022516"/>
    </source>
</evidence>
<dbReference type="InterPro" id="IPR045746">
    <property type="entry name" value="ACT14924-like_Acyltransf_dom"/>
</dbReference>
<dbReference type="Pfam" id="PF13444">
    <property type="entry name" value="Acetyltransf_5"/>
    <property type="match status" value="1"/>
</dbReference>
<dbReference type="GO" id="GO:0006629">
    <property type="term" value="P:lipid metabolic process"/>
    <property type="evidence" value="ECO:0007669"/>
    <property type="project" value="UniProtKB-KW"/>
</dbReference>
<dbReference type="SMART" id="SM00563">
    <property type="entry name" value="PlsC"/>
    <property type="match status" value="1"/>
</dbReference>
<sequence>MIDLEKKLLEVNPSLADKPGSNLFFKTIRHLFREKEINRFIAENQHLVGFAFLDKVLQHFNFTYQATAKSYDNIPAEGRVIIVANHPIGSLDGLALLKMVRSVRHDVKVVANELLSQIKPLESLLLPVEVMSGKAAFRVQLKSMIQVLENEQALIIFPAGEVSRVKPNGVRDGKWKTGFLKLARRTGSPVLPVFVNAKNSALFYSMSTIYKPLGTAMLVHEMFNKENKQLNIHVGKPIPVSELISSDLPDKRIAKLVKKQLYRLSGKNKLPLFNTIQTIVHPARRKALKTALYQAPLLGETDDGKKIFLYDYAADSPVIHEIGRLRELSFRSVEEGTGNSIDIDKYDSYYRHLVLWDDNDLEIVGAYRIGECAKIINDKGVAGLYSSTLFRFEEAFTDHLPEAIELGRSFVQPRYWGKRSLDYLWFGIGAYLRHNPNIKYLFGPLSLSQAYSRQPTELILSFYNLQFSAKQRMASAMKPFELTPQVLAIADEDFSGEYKTSFKRLNKKLKHYGVKVPTLYKQYSEICKPGGCQFIAFNIDAEFNYCIDSLILVDLEQMKEKRKKRYLGDISNENKNIEEKKTA</sequence>
<comment type="catalytic activity">
    <reaction evidence="10">
        <text>a (3R)-hydroxyacyl-[ACP] + L-ornithine = a lyso-ornithine lipid + holo-[ACP] + H(+)</text>
        <dbReference type="Rhea" id="RHEA:20633"/>
        <dbReference type="Rhea" id="RHEA-COMP:9685"/>
        <dbReference type="Rhea" id="RHEA-COMP:9945"/>
        <dbReference type="ChEBI" id="CHEBI:15378"/>
        <dbReference type="ChEBI" id="CHEBI:46911"/>
        <dbReference type="ChEBI" id="CHEBI:64479"/>
        <dbReference type="ChEBI" id="CHEBI:78827"/>
        <dbReference type="ChEBI" id="CHEBI:138482"/>
        <dbReference type="EC" id="2.3.2.30"/>
    </reaction>
    <physiologicalReaction direction="left-to-right" evidence="10">
        <dbReference type="Rhea" id="RHEA:20634"/>
    </physiologicalReaction>
</comment>
<keyword evidence="5" id="KW-0012">Acyltransferase</keyword>
<dbReference type="EC" id="2.3.2.30" evidence="7"/>
<dbReference type="GO" id="GO:0043810">
    <property type="term" value="F:ornithine-acyl [acyl carrier protein] N-acyltransferase activity"/>
    <property type="evidence" value="ECO:0007669"/>
    <property type="project" value="UniProtKB-EC"/>
</dbReference>
<dbReference type="AlphaFoldDB" id="A0A4R1F4P6"/>
<gene>
    <name evidence="12" type="ORF">EV695_1139</name>
</gene>
<keyword evidence="13" id="KW-1185">Reference proteome</keyword>
<evidence type="ECO:0000256" key="10">
    <source>
        <dbReference type="ARBA" id="ARBA00047785"/>
    </source>
</evidence>
<dbReference type="PANTHER" id="PTHR37323">
    <property type="entry name" value="GCN5-RELATED N-ACETYLTRANSFERASE"/>
    <property type="match status" value="1"/>
</dbReference>
<evidence type="ECO:0000256" key="4">
    <source>
        <dbReference type="ARBA" id="ARBA00023098"/>
    </source>
</evidence>
<evidence type="ECO:0000256" key="6">
    <source>
        <dbReference type="ARBA" id="ARBA00038095"/>
    </source>
</evidence>
<evidence type="ECO:0000256" key="8">
    <source>
        <dbReference type="ARBA" id="ARBA00039866"/>
    </source>
</evidence>